<dbReference type="InterPro" id="IPR036390">
    <property type="entry name" value="WH_DNA-bd_sf"/>
</dbReference>
<dbReference type="PANTHER" id="PTHR33204:SF39">
    <property type="entry name" value="TRANSCRIPTIONAL REGULATORY PROTEIN"/>
    <property type="match status" value="1"/>
</dbReference>
<sequence length="93" mass="10341">MQVVALRDQPRGSDDLSRPVGGISQQMLTKTLKTPERDGMVGRTACPITPPKVEYALSDLGRSLALPVRQPAEWARPHLPAIHNNRQRYNSAR</sequence>
<organism evidence="6 7">
    <name type="scientific">Rhizosaccharibacter radicis</name>
    <dbReference type="NCBI Taxonomy" id="2782605"/>
    <lineage>
        <taxon>Bacteria</taxon>
        <taxon>Pseudomonadati</taxon>
        <taxon>Pseudomonadota</taxon>
        <taxon>Alphaproteobacteria</taxon>
        <taxon>Acetobacterales</taxon>
        <taxon>Acetobacteraceae</taxon>
        <taxon>Rhizosaccharibacter</taxon>
    </lineage>
</organism>
<evidence type="ECO:0000313" key="7">
    <source>
        <dbReference type="Proteomes" id="UP001524547"/>
    </source>
</evidence>
<name>A0ABT1W0I7_9PROT</name>
<accession>A0ABT1W0I7</accession>
<dbReference type="PANTHER" id="PTHR33204">
    <property type="entry name" value="TRANSCRIPTIONAL REGULATOR, MARR FAMILY"/>
    <property type="match status" value="1"/>
</dbReference>
<feature type="domain" description="HTH hxlR-type" evidence="5">
    <location>
        <begin position="1"/>
        <end position="83"/>
    </location>
</feature>
<evidence type="ECO:0000256" key="4">
    <source>
        <dbReference type="SAM" id="MobiDB-lite"/>
    </source>
</evidence>
<feature type="region of interest" description="Disordered" evidence="4">
    <location>
        <begin position="1"/>
        <end position="21"/>
    </location>
</feature>
<dbReference type="InterPro" id="IPR002577">
    <property type="entry name" value="HTH_HxlR"/>
</dbReference>
<evidence type="ECO:0000256" key="3">
    <source>
        <dbReference type="ARBA" id="ARBA00023163"/>
    </source>
</evidence>
<evidence type="ECO:0000259" key="5">
    <source>
        <dbReference type="PROSITE" id="PS51118"/>
    </source>
</evidence>
<evidence type="ECO:0000256" key="2">
    <source>
        <dbReference type="ARBA" id="ARBA00023125"/>
    </source>
</evidence>
<dbReference type="Gene3D" id="1.10.10.10">
    <property type="entry name" value="Winged helix-like DNA-binding domain superfamily/Winged helix DNA-binding domain"/>
    <property type="match status" value="1"/>
</dbReference>
<feature type="compositionally biased region" description="Basic and acidic residues" evidence="4">
    <location>
        <begin position="8"/>
        <end position="17"/>
    </location>
</feature>
<comment type="caution">
    <text evidence="6">The sequence shown here is derived from an EMBL/GenBank/DDBJ whole genome shotgun (WGS) entry which is preliminary data.</text>
</comment>
<keyword evidence="2" id="KW-0238">DNA-binding</keyword>
<dbReference type="Proteomes" id="UP001524547">
    <property type="component" value="Unassembled WGS sequence"/>
</dbReference>
<dbReference type="EMBL" id="JAMZEJ010000007">
    <property type="protein sequence ID" value="MCQ8241662.1"/>
    <property type="molecule type" value="Genomic_DNA"/>
</dbReference>
<proteinExistence type="predicted"/>
<evidence type="ECO:0000256" key="1">
    <source>
        <dbReference type="ARBA" id="ARBA00023015"/>
    </source>
</evidence>
<reference evidence="6 7" key="1">
    <citation type="submission" date="2022-06" db="EMBL/GenBank/DDBJ databases">
        <title>Rhizosaccharibacter gen. nov. sp. nov. KSS12, endophytic bacteria isolated from sugarcane.</title>
        <authorList>
            <person name="Pitiwittayakul N."/>
        </authorList>
    </citation>
    <scope>NUCLEOTIDE SEQUENCE [LARGE SCALE GENOMIC DNA]</scope>
    <source>
        <strain evidence="6 7">KSS12</strain>
    </source>
</reference>
<dbReference type="PROSITE" id="PS51118">
    <property type="entry name" value="HTH_HXLR"/>
    <property type="match status" value="1"/>
</dbReference>
<dbReference type="RefSeq" id="WP_422920404.1">
    <property type="nucleotide sequence ID" value="NZ_JAMZEJ010000007.1"/>
</dbReference>
<keyword evidence="7" id="KW-1185">Reference proteome</keyword>
<dbReference type="SUPFAM" id="SSF46785">
    <property type="entry name" value="Winged helix' DNA-binding domain"/>
    <property type="match status" value="1"/>
</dbReference>
<keyword evidence="3" id="KW-0804">Transcription</keyword>
<dbReference type="Pfam" id="PF01638">
    <property type="entry name" value="HxlR"/>
    <property type="match status" value="1"/>
</dbReference>
<keyword evidence="1" id="KW-0805">Transcription regulation</keyword>
<dbReference type="InterPro" id="IPR036388">
    <property type="entry name" value="WH-like_DNA-bd_sf"/>
</dbReference>
<evidence type="ECO:0000313" key="6">
    <source>
        <dbReference type="EMBL" id="MCQ8241662.1"/>
    </source>
</evidence>
<protein>
    <submittedName>
        <fullName evidence="6">Helix-turn-helix transcriptional regulator</fullName>
    </submittedName>
</protein>
<gene>
    <name evidence="6" type="ORF">NFI88_12535</name>
</gene>